<dbReference type="RefSeq" id="WP_253746134.1">
    <property type="nucleotide sequence ID" value="NZ_BAABKA010000007.1"/>
</dbReference>
<reference evidence="4" key="1">
    <citation type="submission" date="2022-06" db="EMBL/GenBank/DDBJ databases">
        <title>Sequencing the genomes of 1000 actinobacteria strains.</title>
        <authorList>
            <person name="Klenk H.-P."/>
        </authorList>
    </citation>
    <scope>NUCLEOTIDE SEQUENCE</scope>
    <source>
        <strain evidence="4">DSM 46694</strain>
    </source>
</reference>
<dbReference type="Proteomes" id="UP001139648">
    <property type="component" value="Unassembled WGS sequence"/>
</dbReference>
<dbReference type="SUPFAM" id="SSF143990">
    <property type="entry name" value="YbiA-like"/>
    <property type="match status" value="1"/>
</dbReference>
<dbReference type="Gene3D" id="1.10.357.40">
    <property type="entry name" value="YbiA-like"/>
    <property type="match status" value="1"/>
</dbReference>
<comment type="catalytic activity">
    <reaction evidence="1">
        <text>5-amino-6-(5-phospho-D-ribosylamino)uracil + H2O = 5,6-diaminouracil + D-ribose 5-phosphate</text>
        <dbReference type="Rhea" id="RHEA:55020"/>
        <dbReference type="ChEBI" id="CHEBI:15377"/>
        <dbReference type="ChEBI" id="CHEBI:46252"/>
        <dbReference type="ChEBI" id="CHEBI:58453"/>
        <dbReference type="ChEBI" id="CHEBI:78346"/>
    </reaction>
</comment>
<gene>
    <name evidence="4" type="ORF">HD597_005930</name>
</gene>
<accession>A0A9X2GJJ0</accession>
<comment type="catalytic activity">
    <reaction evidence="2">
        <text>2,5-diamino-6-hydroxy-4-(5-phosphoribosylamino)-pyrimidine + H2O = 2,5,6-triamino-4-hydroxypyrimidine + D-ribose 5-phosphate</text>
        <dbReference type="Rhea" id="RHEA:23436"/>
        <dbReference type="ChEBI" id="CHEBI:15377"/>
        <dbReference type="ChEBI" id="CHEBI:58614"/>
        <dbReference type="ChEBI" id="CHEBI:78346"/>
        <dbReference type="ChEBI" id="CHEBI:137796"/>
    </reaction>
</comment>
<dbReference type="InterPro" id="IPR012816">
    <property type="entry name" value="NADAR"/>
</dbReference>
<organism evidence="4 5">
    <name type="scientific">Nonomuraea thailandensis</name>
    <dbReference type="NCBI Taxonomy" id="1188745"/>
    <lineage>
        <taxon>Bacteria</taxon>
        <taxon>Bacillati</taxon>
        <taxon>Actinomycetota</taxon>
        <taxon>Actinomycetes</taxon>
        <taxon>Streptosporangiales</taxon>
        <taxon>Streptosporangiaceae</taxon>
        <taxon>Nonomuraea</taxon>
    </lineage>
</organism>
<comment type="caution">
    <text evidence="4">The sequence shown here is derived from an EMBL/GenBank/DDBJ whole genome shotgun (WGS) entry which is preliminary data.</text>
</comment>
<feature type="domain" description="NADAR" evidence="3">
    <location>
        <begin position="26"/>
        <end position="184"/>
    </location>
</feature>
<proteinExistence type="predicted"/>
<protein>
    <submittedName>
        <fullName evidence="4">RibA/ribD-fused uncharacterized protein</fullName>
    </submittedName>
</protein>
<evidence type="ECO:0000313" key="4">
    <source>
        <dbReference type="EMBL" id="MCP2358910.1"/>
    </source>
</evidence>
<keyword evidence="5" id="KW-1185">Reference proteome</keyword>
<sequence length="190" mass="21126">MSDDLPLTVEELAAAERRGRRLKYLYFWGHQPTRDGSVGQGCLSQWWPVRFTEDGHTFASAEHYMMAHKAWLFGDEEAAAGILAAGHPAQAKALGRGVRGYDQARWEERRFDIVVRGNVAKFGRDDELTGYLLGTGRRVLVEASPVDRVWGIGLAADDDRAASPGRWQGLNLLGFALMAARSILQDGNRR</sequence>
<name>A0A9X2GJJ0_9ACTN</name>
<dbReference type="CDD" id="cd15457">
    <property type="entry name" value="NADAR"/>
    <property type="match status" value="1"/>
</dbReference>
<evidence type="ECO:0000259" key="3">
    <source>
        <dbReference type="Pfam" id="PF08719"/>
    </source>
</evidence>
<dbReference type="InterPro" id="IPR037238">
    <property type="entry name" value="YbiA-like_sf"/>
</dbReference>
<evidence type="ECO:0000256" key="2">
    <source>
        <dbReference type="ARBA" id="ARBA00000751"/>
    </source>
</evidence>
<dbReference type="Pfam" id="PF08719">
    <property type="entry name" value="NADAR"/>
    <property type="match status" value="1"/>
</dbReference>
<dbReference type="NCBIfam" id="TIGR02464">
    <property type="entry name" value="ribofla_fusion"/>
    <property type="match status" value="1"/>
</dbReference>
<dbReference type="EMBL" id="JAMZEB010000002">
    <property type="protein sequence ID" value="MCP2358910.1"/>
    <property type="molecule type" value="Genomic_DNA"/>
</dbReference>
<evidence type="ECO:0000256" key="1">
    <source>
        <dbReference type="ARBA" id="ARBA00000022"/>
    </source>
</evidence>
<dbReference type="AlphaFoldDB" id="A0A9X2GJJ0"/>
<evidence type="ECO:0000313" key="5">
    <source>
        <dbReference type="Proteomes" id="UP001139648"/>
    </source>
</evidence>